<dbReference type="AlphaFoldDB" id="B9LUJ6"/>
<keyword evidence="3" id="KW-1185">Reference proteome</keyword>
<protein>
    <submittedName>
        <fullName evidence="2">Uncharacterized protein</fullName>
    </submittedName>
</protein>
<reference evidence="2 3" key="1">
    <citation type="journal article" date="2016" name="Stand. Genomic Sci.">
        <title>Complete genome sequence of the Antarctic Halorubrum lacusprofundi type strain ACAM 34.</title>
        <authorList>
            <person name="Anderson I.J."/>
            <person name="DasSarma P."/>
            <person name="Lucas S."/>
            <person name="Copeland A."/>
            <person name="Lapidus A."/>
            <person name="Del Rio T.G."/>
            <person name="Tice H."/>
            <person name="Dalin E."/>
            <person name="Bruce D.C."/>
            <person name="Goodwin L."/>
            <person name="Pitluck S."/>
            <person name="Sims D."/>
            <person name="Brettin T.S."/>
            <person name="Detter J.C."/>
            <person name="Han C.S."/>
            <person name="Larimer F."/>
            <person name="Hauser L."/>
            <person name="Land M."/>
            <person name="Ivanova N."/>
            <person name="Richardson P."/>
            <person name="Cavicchioli R."/>
            <person name="DasSarma S."/>
            <person name="Woese C.R."/>
            <person name="Kyrpides N.C."/>
        </authorList>
    </citation>
    <scope>NUCLEOTIDE SEQUENCE [LARGE SCALE GENOMIC DNA]</scope>
    <source>
        <strain evidence="3">ATCC 49239 / DSM 5036 / JCM 8891 / ACAM 34</strain>
    </source>
</reference>
<feature type="compositionally biased region" description="Basic and acidic residues" evidence="1">
    <location>
        <begin position="1"/>
        <end position="12"/>
    </location>
</feature>
<accession>B9LUJ6</accession>
<dbReference type="EMBL" id="CP001365">
    <property type="protein sequence ID" value="ACM56353.1"/>
    <property type="molecule type" value="Genomic_DNA"/>
</dbReference>
<dbReference type="HOGENOM" id="CLU_1044297_0_0_2"/>
<feature type="region of interest" description="Disordered" evidence="1">
    <location>
        <begin position="1"/>
        <end position="97"/>
    </location>
</feature>
<organism evidence="2 3">
    <name type="scientific">Halorubrum lacusprofundi (strain ATCC 49239 / DSM 5036 / JCM 8891 / ACAM 34)</name>
    <dbReference type="NCBI Taxonomy" id="416348"/>
    <lineage>
        <taxon>Archaea</taxon>
        <taxon>Methanobacteriati</taxon>
        <taxon>Methanobacteriota</taxon>
        <taxon>Stenosarchaea group</taxon>
        <taxon>Halobacteria</taxon>
        <taxon>Halobacteriales</taxon>
        <taxon>Haloferacaceae</taxon>
        <taxon>Halorubrum</taxon>
    </lineage>
</organism>
<dbReference type="RefSeq" id="WP_012659983.1">
    <property type="nucleotide sequence ID" value="NC_012029.1"/>
</dbReference>
<evidence type="ECO:0000256" key="1">
    <source>
        <dbReference type="SAM" id="MobiDB-lite"/>
    </source>
</evidence>
<feature type="compositionally biased region" description="Basic and acidic residues" evidence="1">
    <location>
        <begin position="240"/>
        <end position="266"/>
    </location>
</feature>
<name>B9LUJ6_HALLT</name>
<evidence type="ECO:0000313" key="3">
    <source>
        <dbReference type="Proteomes" id="UP000000740"/>
    </source>
</evidence>
<dbReference type="Proteomes" id="UP000000740">
    <property type="component" value="Chromosome 1"/>
</dbReference>
<sequence length="266" mass="29386">MAHRENFHENAHPEATAITGERDYGEWGQCIVDPASSTGERCTQPAKGSHGKCHSHGGSEGSGAPDGNTNAEGNSGGAAPEENDNAVGNDGGAAPDDNTNAVTHALYVESNRFYSEVIDDALRELCDDIYRSYVEKFREINAEPIVGEKARLSEIAVNHIKIIHADNWAVDRPDDLHSGNALVDRETRVKASQSEFREEVRYKESVVVKTQQRLRKEDRKWLKEMGLLGADELDVNVDGQVDHDHSHGLDEDTREMIDDLEEDLKA</sequence>
<evidence type="ECO:0000313" key="2">
    <source>
        <dbReference type="EMBL" id="ACM56353.1"/>
    </source>
</evidence>
<gene>
    <name evidence="2" type="ordered locus">Hlac_0753</name>
</gene>
<feature type="region of interest" description="Disordered" evidence="1">
    <location>
        <begin position="238"/>
        <end position="266"/>
    </location>
</feature>
<dbReference type="eggNOG" id="arCOG09210">
    <property type="taxonomic scope" value="Archaea"/>
</dbReference>
<dbReference type="KEGG" id="hla:Hlac_0753"/>
<dbReference type="GeneID" id="7400228"/>
<proteinExistence type="predicted"/>